<dbReference type="GO" id="GO:0050660">
    <property type="term" value="F:flavin adenine dinucleotide binding"/>
    <property type="evidence" value="ECO:0007669"/>
    <property type="project" value="InterPro"/>
</dbReference>
<dbReference type="STRING" id="2018661.A0A2A2LYL9"/>
<evidence type="ECO:0000256" key="6">
    <source>
        <dbReference type="RuleBase" id="RU361177"/>
    </source>
</evidence>
<dbReference type="InterPro" id="IPR020946">
    <property type="entry name" value="Flavin_mOase-like"/>
</dbReference>
<keyword evidence="4" id="KW-0521">NADP</keyword>
<keyword evidence="8" id="KW-1185">Reference proteome</keyword>
<protein>
    <recommendedName>
        <fullName evidence="6">Flavin-containing monooxygenase</fullName>
        <ecNumber evidence="6">1.-.-.-</ecNumber>
    </recommendedName>
</protein>
<dbReference type="OrthoDB" id="66881at2759"/>
<dbReference type="PANTHER" id="PTHR23023">
    <property type="entry name" value="DIMETHYLANILINE MONOOXYGENASE"/>
    <property type="match status" value="1"/>
</dbReference>
<comment type="similarity">
    <text evidence="1 6">Belongs to the FMO family.</text>
</comment>
<proteinExistence type="inferred from homology"/>
<dbReference type="EMBL" id="LIAE01006329">
    <property type="protein sequence ID" value="PAV91270.1"/>
    <property type="molecule type" value="Genomic_DNA"/>
</dbReference>
<dbReference type="PRINTS" id="PR00370">
    <property type="entry name" value="FMOXYGENASE"/>
</dbReference>
<accession>A0A2A2LYL9</accession>
<evidence type="ECO:0000313" key="7">
    <source>
        <dbReference type="EMBL" id="PAV91270.1"/>
    </source>
</evidence>
<sequence length="118" mass="13493">MKDVCVIGAGASGLVAAKHALELNLNVTVYEQTDKVGGIWIYTDETNCHTSMYFNLKTNLTKETMMFENFPYPEHLPSFLTSQNILDYLVKYAEGLPIKFNHEVIQVSREAEKWKVFI</sequence>
<dbReference type="InterPro" id="IPR000960">
    <property type="entry name" value="Flavin_mOase"/>
</dbReference>
<evidence type="ECO:0000256" key="4">
    <source>
        <dbReference type="ARBA" id="ARBA00022857"/>
    </source>
</evidence>
<dbReference type="InterPro" id="IPR036188">
    <property type="entry name" value="FAD/NAD-bd_sf"/>
</dbReference>
<dbReference type="SUPFAM" id="SSF51905">
    <property type="entry name" value="FAD/NAD(P)-binding domain"/>
    <property type="match status" value="1"/>
</dbReference>
<dbReference type="Gene3D" id="3.50.50.60">
    <property type="entry name" value="FAD/NAD(P)-binding domain"/>
    <property type="match status" value="1"/>
</dbReference>
<comment type="cofactor">
    <cofactor evidence="6">
        <name>FAD</name>
        <dbReference type="ChEBI" id="CHEBI:57692"/>
    </cofactor>
</comment>
<keyword evidence="3 6" id="KW-0274">FAD</keyword>
<dbReference type="InterPro" id="IPR050346">
    <property type="entry name" value="FMO-like"/>
</dbReference>
<evidence type="ECO:0000256" key="3">
    <source>
        <dbReference type="ARBA" id="ARBA00022827"/>
    </source>
</evidence>
<evidence type="ECO:0000256" key="2">
    <source>
        <dbReference type="ARBA" id="ARBA00022630"/>
    </source>
</evidence>
<evidence type="ECO:0000313" key="8">
    <source>
        <dbReference type="Proteomes" id="UP000218231"/>
    </source>
</evidence>
<reference evidence="7 8" key="1">
    <citation type="journal article" date="2017" name="Curr. Biol.">
        <title>Genome architecture and evolution of a unichromosomal asexual nematode.</title>
        <authorList>
            <person name="Fradin H."/>
            <person name="Zegar C."/>
            <person name="Gutwein M."/>
            <person name="Lucas J."/>
            <person name="Kovtun M."/>
            <person name="Corcoran D."/>
            <person name="Baugh L.R."/>
            <person name="Kiontke K."/>
            <person name="Gunsalus K."/>
            <person name="Fitch D.H."/>
            <person name="Piano F."/>
        </authorList>
    </citation>
    <scope>NUCLEOTIDE SEQUENCE [LARGE SCALE GENOMIC DNA]</scope>
    <source>
        <strain evidence="7">PF1309</strain>
    </source>
</reference>
<dbReference type="AlphaFoldDB" id="A0A2A2LYL9"/>
<dbReference type="EC" id="1.-.-.-" evidence="6"/>
<keyword evidence="6" id="KW-0503">Monooxygenase</keyword>
<keyword evidence="5 6" id="KW-0560">Oxidoreductase</keyword>
<dbReference type="Pfam" id="PF00743">
    <property type="entry name" value="FMO-like"/>
    <property type="match status" value="1"/>
</dbReference>
<name>A0A2A2LYL9_9BILA</name>
<dbReference type="GO" id="GO:0050661">
    <property type="term" value="F:NADP binding"/>
    <property type="evidence" value="ECO:0007669"/>
    <property type="project" value="InterPro"/>
</dbReference>
<comment type="caution">
    <text evidence="7">The sequence shown here is derived from an EMBL/GenBank/DDBJ whole genome shotgun (WGS) entry which is preliminary data.</text>
</comment>
<dbReference type="Proteomes" id="UP000218231">
    <property type="component" value="Unassembled WGS sequence"/>
</dbReference>
<gene>
    <name evidence="7" type="ORF">WR25_09207</name>
</gene>
<organism evidence="7 8">
    <name type="scientific">Diploscapter pachys</name>
    <dbReference type="NCBI Taxonomy" id="2018661"/>
    <lineage>
        <taxon>Eukaryota</taxon>
        <taxon>Metazoa</taxon>
        <taxon>Ecdysozoa</taxon>
        <taxon>Nematoda</taxon>
        <taxon>Chromadorea</taxon>
        <taxon>Rhabditida</taxon>
        <taxon>Rhabditina</taxon>
        <taxon>Rhabditomorpha</taxon>
        <taxon>Rhabditoidea</taxon>
        <taxon>Rhabditidae</taxon>
        <taxon>Diploscapter</taxon>
    </lineage>
</organism>
<evidence type="ECO:0000256" key="1">
    <source>
        <dbReference type="ARBA" id="ARBA00009183"/>
    </source>
</evidence>
<evidence type="ECO:0000256" key="5">
    <source>
        <dbReference type="ARBA" id="ARBA00023002"/>
    </source>
</evidence>
<dbReference type="GO" id="GO:0004499">
    <property type="term" value="F:N,N-dimethylaniline monooxygenase activity"/>
    <property type="evidence" value="ECO:0007669"/>
    <property type="project" value="InterPro"/>
</dbReference>
<keyword evidence="2 6" id="KW-0285">Flavoprotein</keyword>